<evidence type="ECO:0000313" key="2">
    <source>
        <dbReference type="Proteomes" id="UP000799750"/>
    </source>
</evidence>
<accession>A0A6A6QUA9</accession>
<dbReference type="Proteomes" id="UP000799750">
    <property type="component" value="Unassembled WGS sequence"/>
</dbReference>
<dbReference type="OrthoDB" id="5410873at2759"/>
<evidence type="ECO:0000313" key="1">
    <source>
        <dbReference type="EMBL" id="KAF2495776.1"/>
    </source>
</evidence>
<dbReference type="AlphaFoldDB" id="A0A6A6QUA9"/>
<name>A0A6A6QUA9_9PEZI</name>
<reference evidence="1" key="1">
    <citation type="journal article" date="2020" name="Stud. Mycol.">
        <title>101 Dothideomycetes genomes: a test case for predicting lifestyles and emergence of pathogens.</title>
        <authorList>
            <person name="Haridas S."/>
            <person name="Albert R."/>
            <person name="Binder M."/>
            <person name="Bloem J."/>
            <person name="Labutti K."/>
            <person name="Salamov A."/>
            <person name="Andreopoulos B."/>
            <person name="Baker S."/>
            <person name="Barry K."/>
            <person name="Bills G."/>
            <person name="Bluhm B."/>
            <person name="Cannon C."/>
            <person name="Castanera R."/>
            <person name="Culley D."/>
            <person name="Daum C."/>
            <person name="Ezra D."/>
            <person name="Gonzalez J."/>
            <person name="Henrissat B."/>
            <person name="Kuo A."/>
            <person name="Liang C."/>
            <person name="Lipzen A."/>
            <person name="Lutzoni F."/>
            <person name="Magnuson J."/>
            <person name="Mondo S."/>
            <person name="Nolan M."/>
            <person name="Ohm R."/>
            <person name="Pangilinan J."/>
            <person name="Park H.-J."/>
            <person name="Ramirez L."/>
            <person name="Alfaro M."/>
            <person name="Sun H."/>
            <person name="Tritt A."/>
            <person name="Yoshinaga Y."/>
            <person name="Zwiers L.-H."/>
            <person name="Turgeon B."/>
            <person name="Goodwin S."/>
            <person name="Spatafora J."/>
            <person name="Crous P."/>
            <person name="Grigoriev I."/>
        </authorList>
    </citation>
    <scope>NUCLEOTIDE SEQUENCE</scope>
    <source>
        <strain evidence="1">CBS 269.34</strain>
    </source>
</reference>
<organism evidence="1 2">
    <name type="scientific">Lophium mytilinum</name>
    <dbReference type="NCBI Taxonomy" id="390894"/>
    <lineage>
        <taxon>Eukaryota</taxon>
        <taxon>Fungi</taxon>
        <taxon>Dikarya</taxon>
        <taxon>Ascomycota</taxon>
        <taxon>Pezizomycotina</taxon>
        <taxon>Dothideomycetes</taxon>
        <taxon>Pleosporomycetidae</taxon>
        <taxon>Mytilinidiales</taxon>
        <taxon>Mytilinidiaceae</taxon>
        <taxon>Lophium</taxon>
    </lineage>
</organism>
<keyword evidence="2" id="KW-1185">Reference proteome</keyword>
<sequence>MTKITDLPVELQLTIFDAIKDFSDVNVSARRTFFDLSLTCRKYRSLLAPTLFDRITLRNEIDSAASVNALSTSEYGQYTKDLRFEGSLCGKEYDTAMEPFAWNIFNGSSEDIRRAVEAIFPAAVHDMLSNVYQYFPNLENVSVRFREDTFWDYDGVTSRGDLFRELRHSEASGEEWEHWKILMVKTYQALCKNKRPIKRLDLQDLMPCALSTFHTREFKQLLNGLETFKISIFEDLSEIRYVVMGLDGYRDFYSKLGSLFFDHLALVKNVSFEACTKSWEQFGMTTRLFPLCVASSQMPMVKSLRVHGTLIRGELIQFLANHCHTLQHVTLDHCVVQHHFPHGLSRWEHTWGDLFRALAGSNTGNSALRQLHIKNVKSADVEIPQELTPIGKTHGFVYVDSLVFPKYVDFKGLDDEGVLLMFVIEAKAGFVGEELEILS</sequence>
<evidence type="ECO:0008006" key="3">
    <source>
        <dbReference type="Google" id="ProtNLM"/>
    </source>
</evidence>
<dbReference type="EMBL" id="MU004188">
    <property type="protein sequence ID" value="KAF2495776.1"/>
    <property type="molecule type" value="Genomic_DNA"/>
</dbReference>
<protein>
    <recommendedName>
        <fullName evidence="3">F-box domain-containing protein</fullName>
    </recommendedName>
</protein>
<gene>
    <name evidence="1" type="ORF">BU16DRAFT_560640</name>
</gene>
<proteinExistence type="predicted"/>